<organism evidence="1 2">
    <name type="scientific">Ameca splendens</name>
    <dbReference type="NCBI Taxonomy" id="208324"/>
    <lineage>
        <taxon>Eukaryota</taxon>
        <taxon>Metazoa</taxon>
        <taxon>Chordata</taxon>
        <taxon>Craniata</taxon>
        <taxon>Vertebrata</taxon>
        <taxon>Euteleostomi</taxon>
        <taxon>Actinopterygii</taxon>
        <taxon>Neopterygii</taxon>
        <taxon>Teleostei</taxon>
        <taxon>Neoteleostei</taxon>
        <taxon>Acanthomorphata</taxon>
        <taxon>Ovalentaria</taxon>
        <taxon>Atherinomorphae</taxon>
        <taxon>Cyprinodontiformes</taxon>
        <taxon>Goodeidae</taxon>
        <taxon>Ameca</taxon>
    </lineage>
</organism>
<comment type="caution">
    <text evidence="1">The sequence shown here is derived from an EMBL/GenBank/DDBJ whole genome shotgun (WGS) entry which is preliminary data.</text>
</comment>
<dbReference type="Proteomes" id="UP001469553">
    <property type="component" value="Unassembled WGS sequence"/>
</dbReference>
<keyword evidence="2" id="KW-1185">Reference proteome</keyword>
<name>A0ABV0XEN8_9TELE</name>
<dbReference type="EMBL" id="JAHRIP010000964">
    <property type="protein sequence ID" value="MEQ2279924.1"/>
    <property type="molecule type" value="Genomic_DNA"/>
</dbReference>
<accession>A0ABV0XEN8</accession>
<evidence type="ECO:0000313" key="1">
    <source>
        <dbReference type="EMBL" id="MEQ2279924.1"/>
    </source>
</evidence>
<gene>
    <name evidence="1" type="ORF">AMECASPLE_014292</name>
</gene>
<protein>
    <submittedName>
        <fullName evidence="1">Uncharacterized protein</fullName>
    </submittedName>
</protein>
<reference evidence="1 2" key="1">
    <citation type="submission" date="2021-06" db="EMBL/GenBank/DDBJ databases">
        <authorList>
            <person name="Palmer J.M."/>
        </authorList>
    </citation>
    <scope>NUCLEOTIDE SEQUENCE [LARGE SCALE GENOMIC DNA]</scope>
    <source>
        <strain evidence="1 2">AS_MEX2019</strain>
        <tissue evidence="1">Muscle</tissue>
    </source>
</reference>
<evidence type="ECO:0000313" key="2">
    <source>
        <dbReference type="Proteomes" id="UP001469553"/>
    </source>
</evidence>
<proteinExistence type="predicted"/>
<sequence length="116" mass="13494">MILAQPNPPKIHEGWWAYKEVVQGSFVPETKAKLNIPQTSECFHHLVVLPHYILQYTVPSVPEQRRGLQGKQFWIKLNHLENKLDQLGFRLCTVTCVHLCNAHLLWIYSLSFFNGL</sequence>